<evidence type="ECO:0000256" key="6">
    <source>
        <dbReference type="ARBA" id="ARBA00022801"/>
    </source>
</evidence>
<evidence type="ECO:0000259" key="14">
    <source>
        <dbReference type="SMART" id="SM00382"/>
    </source>
</evidence>
<dbReference type="InterPro" id="IPR027417">
    <property type="entry name" value="P-loop_NTPase"/>
</dbReference>
<evidence type="ECO:0000256" key="7">
    <source>
        <dbReference type="ARBA" id="ARBA00022840"/>
    </source>
</evidence>
<dbReference type="GO" id="GO:0000070">
    <property type="term" value="P:mitotic sister chromatid segregation"/>
    <property type="evidence" value="ECO:0007669"/>
    <property type="project" value="UniProtKB-ARBA"/>
</dbReference>
<accession>A0AAW0YEX4</accession>
<evidence type="ECO:0000256" key="9">
    <source>
        <dbReference type="ARBA" id="ARBA00023242"/>
    </source>
</evidence>
<dbReference type="PROSITE" id="PS00674">
    <property type="entry name" value="AAA"/>
    <property type="match status" value="1"/>
</dbReference>
<dbReference type="GO" id="GO:0016887">
    <property type="term" value="F:ATP hydrolysis activity"/>
    <property type="evidence" value="ECO:0007669"/>
    <property type="project" value="InterPro"/>
</dbReference>
<dbReference type="GO" id="GO:0031114">
    <property type="term" value="P:regulation of microtubule depolymerization"/>
    <property type="evidence" value="ECO:0007669"/>
    <property type="project" value="UniProtKB-ARBA"/>
</dbReference>
<dbReference type="FunFam" id="1.10.8.60:FF:000022">
    <property type="entry name" value="Fidgetin like 1"/>
    <property type="match status" value="1"/>
</dbReference>
<proteinExistence type="inferred from homology"/>
<dbReference type="InterPro" id="IPR015415">
    <property type="entry name" value="Spast_Vps4_C"/>
</dbReference>
<comment type="subcellular location">
    <subcellularLocation>
        <location evidence="2">Nucleus</location>
    </subcellularLocation>
</comment>
<dbReference type="Gene3D" id="3.40.50.300">
    <property type="entry name" value="P-loop containing nucleotide triphosphate hydrolases"/>
    <property type="match status" value="1"/>
</dbReference>
<dbReference type="GO" id="GO:0005634">
    <property type="term" value="C:nucleus"/>
    <property type="evidence" value="ECO:0007669"/>
    <property type="project" value="UniProtKB-SubCell"/>
</dbReference>
<dbReference type="AlphaFoldDB" id="A0AAW0YEX4"/>
<keyword evidence="7 12" id="KW-0067">ATP-binding</keyword>
<dbReference type="CDD" id="cd19525">
    <property type="entry name" value="RecA-like_Figl-1"/>
    <property type="match status" value="1"/>
</dbReference>
<organism evidence="15 16">
    <name type="scientific">Cherax quadricarinatus</name>
    <name type="common">Australian red claw crayfish</name>
    <dbReference type="NCBI Taxonomy" id="27406"/>
    <lineage>
        <taxon>Eukaryota</taxon>
        <taxon>Metazoa</taxon>
        <taxon>Ecdysozoa</taxon>
        <taxon>Arthropoda</taxon>
        <taxon>Crustacea</taxon>
        <taxon>Multicrustacea</taxon>
        <taxon>Malacostraca</taxon>
        <taxon>Eumalacostraca</taxon>
        <taxon>Eucarida</taxon>
        <taxon>Decapoda</taxon>
        <taxon>Pleocyemata</taxon>
        <taxon>Astacidea</taxon>
        <taxon>Parastacoidea</taxon>
        <taxon>Parastacidae</taxon>
        <taxon>Cherax</taxon>
    </lineage>
</organism>
<dbReference type="InterPro" id="IPR041569">
    <property type="entry name" value="AAA_lid_3"/>
</dbReference>
<evidence type="ECO:0000256" key="8">
    <source>
        <dbReference type="ARBA" id="ARBA00022842"/>
    </source>
</evidence>
<dbReference type="InterPro" id="IPR003959">
    <property type="entry name" value="ATPase_AAA_core"/>
</dbReference>
<comment type="cofactor">
    <cofactor evidence="1">
        <name>Mg(2+)</name>
        <dbReference type="ChEBI" id="CHEBI:18420"/>
    </cofactor>
</comment>
<dbReference type="SUPFAM" id="SSF52540">
    <property type="entry name" value="P-loop containing nucleoside triphosphate hydrolases"/>
    <property type="match status" value="1"/>
</dbReference>
<keyword evidence="9" id="KW-0539">Nucleus</keyword>
<evidence type="ECO:0000256" key="13">
    <source>
        <dbReference type="SAM" id="MobiDB-lite"/>
    </source>
</evidence>
<dbReference type="InterPro" id="IPR047858">
    <property type="entry name" value="FIGNL1_ATPase"/>
</dbReference>
<gene>
    <name evidence="15" type="ORF">OTU49_014794</name>
</gene>
<dbReference type="PANTHER" id="PTHR23074:SF17">
    <property type="entry name" value="FIDGETIN-LIKE PROTEIN 1"/>
    <property type="match status" value="1"/>
</dbReference>
<dbReference type="Pfam" id="PF09336">
    <property type="entry name" value="Vps4_C"/>
    <property type="match status" value="1"/>
</dbReference>
<keyword evidence="8" id="KW-0460">Magnesium</keyword>
<dbReference type="EMBL" id="JARKIK010000007">
    <property type="protein sequence ID" value="KAK8750364.1"/>
    <property type="molecule type" value="Genomic_DNA"/>
</dbReference>
<dbReference type="FunFam" id="3.40.50.300:FF:000093">
    <property type="entry name" value="Fidgetin-like 1"/>
    <property type="match status" value="1"/>
</dbReference>
<evidence type="ECO:0000256" key="4">
    <source>
        <dbReference type="ARBA" id="ARBA00022723"/>
    </source>
</evidence>
<dbReference type="SMART" id="SM00382">
    <property type="entry name" value="AAA"/>
    <property type="match status" value="1"/>
</dbReference>
<dbReference type="GO" id="GO:0005524">
    <property type="term" value="F:ATP binding"/>
    <property type="evidence" value="ECO:0007669"/>
    <property type="project" value="UniProtKB-KW"/>
</dbReference>
<dbReference type="Pfam" id="PF00004">
    <property type="entry name" value="AAA"/>
    <property type="match status" value="1"/>
</dbReference>
<evidence type="ECO:0000256" key="11">
    <source>
        <dbReference type="ARBA" id="ARBA00049360"/>
    </source>
</evidence>
<dbReference type="InterPro" id="IPR050304">
    <property type="entry name" value="MT-severing_AAA_ATPase"/>
</dbReference>
<keyword evidence="5 12" id="KW-0547">Nucleotide-binding</keyword>
<dbReference type="GO" id="GO:0046872">
    <property type="term" value="F:metal ion binding"/>
    <property type="evidence" value="ECO:0007669"/>
    <property type="project" value="UniProtKB-KW"/>
</dbReference>
<dbReference type="PANTHER" id="PTHR23074">
    <property type="entry name" value="AAA DOMAIN-CONTAINING"/>
    <property type="match status" value="1"/>
</dbReference>
<comment type="caution">
    <text evidence="15">The sequence shown here is derived from an EMBL/GenBank/DDBJ whole genome shotgun (WGS) entry which is preliminary data.</text>
</comment>
<dbReference type="Pfam" id="PF17862">
    <property type="entry name" value="AAA_lid_3"/>
    <property type="match status" value="1"/>
</dbReference>
<evidence type="ECO:0000256" key="3">
    <source>
        <dbReference type="ARBA" id="ARBA00006914"/>
    </source>
</evidence>
<feature type="compositionally biased region" description="Basic residues" evidence="13">
    <location>
        <begin position="46"/>
        <end position="56"/>
    </location>
</feature>
<dbReference type="GO" id="GO:0051013">
    <property type="term" value="P:microtubule severing"/>
    <property type="evidence" value="ECO:0007669"/>
    <property type="project" value="UniProtKB-ARBA"/>
</dbReference>
<dbReference type="InterPro" id="IPR003593">
    <property type="entry name" value="AAA+_ATPase"/>
</dbReference>
<evidence type="ECO:0000256" key="5">
    <source>
        <dbReference type="ARBA" id="ARBA00022741"/>
    </source>
</evidence>
<evidence type="ECO:0000256" key="12">
    <source>
        <dbReference type="RuleBase" id="RU003651"/>
    </source>
</evidence>
<feature type="region of interest" description="Disordered" evidence="13">
    <location>
        <begin position="38"/>
        <end position="88"/>
    </location>
</feature>
<feature type="domain" description="AAA+ ATPase" evidence="14">
    <location>
        <begin position="236"/>
        <end position="372"/>
    </location>
</feature>
<evidence type="ECO:0000256" key="10">
    <source>
        <dbReference type="ARBA" id="ARBA00035694"/>
    </source>
</evidence>
<keyword evidence="4" id="KW-0479">Metal-binding</keyword>
<keyword evidence="6" id="KW-0378">Hydrolase</keyword>
<comment type="similarity">
    <text evidence="3 12">Belongs to the AAA ATPase family.</text>
</comment>
<evidence type="ECO:0000313" key="16">
    <source>
        <dbReference type="Proteomes" id="UP001445076"/>
    </source>
</evidence>
<dbReference type="Gene3D" id="1.10.8.60">
    <property type="match status" value="1"/>
</dbReference>
<dbReference type="GO" id="GO:0008568">
    <property type="term" value="F:microtubule severing ATPase activity"/>
    <property type="evidence" value="ECO:0007669"/>
    <property type="project" value="UniProtKB-ARBA"/>
</dbReference>
<evidence type="ECO:0000256" key="1">
    <source>
        <dbReference type="ARBA" id="ARBA00001946"/>
    </source>
</evidence>
<dbReference type="InterPro" id="IPR003960">
    <property type="entry name" value="ATPase_AAA_CS"/>
</dbReference>
<comment type="catalytic activity">
    <reaction evidence="11">
        <text>ATP + H2O = ADP + phosphate + H(+)</text>
        <dbReference type="Rhea" id="RHEA:13065"/>
        <dbReference type="ChEBI" id="CHEBI:15377"/>
        <dbReference type="ChEBI" id="CHEBI:15378"/>
        <dbReference type="ChEBI" id="CHEBI:30616"/>
        <dbReference type="ChEBI" id="CHEBI:43474"/>
        <dbReference type="ChEBI" id="CHEBI:456216"/>
    </reaction>
</comment>
<dbReference type="GO" id="GO:0005813">
    <property type="term" value="C:centrosome"/>
    <property type="evidence" value="ECO:0007669"/>
    <property type="project" value="UniProtKB-ARBA"/>
</dbReference>
<evidence type="ECO:0000256" key="2">
    <source>
        <dbReference type="ARBA" id="ARBA00004123"/>
    </source>
</evidence>
<name>A0AAW0YEX4_CHEQU</name>
<reference evidence="15 16" key="1">
    <citation type="journal article" date="2024" name="BMC Genomics">
        <title>Genome assembly of redclaw crayfish (Cherax quadricarinatus) provides insights into its immune adaptation and hypoxia tolerance.</title>
        <authorList>
            <person name="Liu Z."/>
            <person name="Zheng J."/>
            <person name="Li H."/>
            <person name="Fang K."/>
            <person name="Wang S."/>
            <person name="He J."/>
            <person name="Zhou D."/>
            <person name="Weng S."/>
            <person name="Chi M."/>
            <person name="Gu Z."/>
            <person name="He J."/>
            <person name="Li F."/>
            <person name="Wang M."/>
        </authorList>
    </citation>
    <scope>NUCLEOTIDE SEQUENCE [LARGE SCALE GENOMIC DNA]</scope>
    <source>
        <strain evidence="15">ZL_2023a</strain>
    </source>
</reference>
<sequence length="478" mass="53043">MSGKMLHDSFNGTYEGASNYSGRGKGFRRDLKDDSMGNISHEVHHGHSVRSWRGRGKAGAGTYQWKRSNEEFVEDEPGLSERGSTDSHFRTASHQLLIEQQKKWGKGVSGASYGTGKRSLGVRRAVNTKFVPPVRREDEEDNLGSDELMRRCMPYGNSGRSRGGAEDIPYSELMTDERLKNIEPKMVELIMNEIMDSGPAVTWDDIAGLDLAKSTIQEVVVWPMLRPDIFTGLRGPPKGILLFGPPGTGKTMIGKCIACQSGSTFFSISASSLTSKWVGEGEKMVRAMFAVARCHQPAVIFIDEIDSLLSQRSDSEHESSRRIKTEFLVQLDGATTGNEERLLVVGATNRPQELDEAARRRLVKKLYIPLPENKARQQIIEKLMTSQSHSLVPNDIECICQMTDGYSGADMANLCREAALGPIRSINFADIHHISVDQVRPISAGDFMNALHSIKASVSDKDLQMYEDWNKKFGISGR</sequence>
<evidence type="ECO:0000313" key="15">
    <source>
        <dbReference type="EMBL" id="KAK8750364.1"/>
    </source>
</evidence>
<protein>
    <recommendedName>
        <fullName evidence="10">Fidgetin-like protein 1</fullName>
    </recommendedName>
</protein>
<dbReference type="Proteomes" id="UP001445076">
    <property type="component" value="Unassembled WGS sequence"/>
</dbReference>
<keyword evidence="16" id="KW-1185">Reference proteome</keyword>